<proteinExistence type="predicted"/>
<sequence>MNPAPAAHTSGRPDACYSTTVTVTKGPIKIRLGRAQRLGSGRNNGRGTAWGVRAEGLPFPRRPPSWS</sequence>
<reference evidence="2 3" key="1">
    <citation type="submission" date="2019-05" db="EMBL/GenBank/DDBJ databases">
        <title>Another draft genome of Portunus trituberculatus and its Hox gene families provides insights of decapod evolution.</title>
        <authorList>
            <person name="Jeong J.-H."/>
            <person name="Song I."/>
            <person name="Kim S."/>
            <person name="Choi T."/>
            <person name="Kim D."/>
            <person name="Ryu S."/>
            <person name="Kim W."/>
        </authorList>
    </citation>
    <scope>NUCLEOTIDE SEQUENCE [LARGE SCALE GENOMIC DNA]</scope>
    <source>
        <tissue evidence="2">Muscle</tissue>
    </source>
</reference>
<accession>A0A5B7FM57</accession>
<keyword evidence="3" id="KW-1185">Reference proteome</keyword>
<protein>
    <submittedName>
        <fullName evidence="2">Uncharacterized protein</fullName>
    </submittedName>
</protein>
<dbReference type="Proteomes" id="UP000324222">
    <property type="component" value="Unassembled WGS sequence"/>
</dbReference>
<comment type="caution">
    <text evidence="2">The sequence shown here is derived from an EMBL/GenBank/DDBJ whole genome shotgun (WGS) entry which is preliminary data.</text>
</comment>
<dbReference type="EMBL" id="VSRR010007785">
    <property type="protein sequence ID" value="MPC47522.1"/>
    <property type="molecule type" value="Genomic_DNA"/>
</dbReference>
<dbReference type="AlphaFoldDB" id="A0A5B7FM57"/>
<organism evidence="2 3">
    <name type="scientific">Portunus trituberculatus</name>
    <name type="common">Swimming crab</name>
    <name type="synonym">Neptunus trituberculatus</name>
    <dbReference type="NCBI Taxonomy" id="210409"/>
    <lineage>
        <taxon>Eukaryota</taxon>
        <taxon>Metazoa</taxon>
        <taxon>Ecdysozoa</taxon>
        <taxon>Arthropoda</taxon>
        <taxon>Crustacea</taxon>
        <taxon>Multicrustacea</taxon>
        <taxon>Malacostraca</taxon>
        <taxon>Eumalacostraca</taxon>
        <taxon>Eucarida</taxon>
        <taxon>Decapoda</taxon>
        <taxon>Pleocyemata</taxon>
        <taxon>Brachyura</taxon>
        <taxon>Eubrachyura</taxon>
        <taxon>Portunoidea</taxon>
        <taxon>Portunidae</taxon>
        <taxon>Portuninae</taxon>
        <taxon>Portunus</taxon>
    </lineage>
</organism>
<gene>
    <name evidence="2" type="ORF">E2C01_041271</name>
</gene>
<evidence type="ECO:0000313" key="3">
    <source>
        <dbReference type="Proteomes" id="UP000324222"/>
    </source>
</evidence>
<evidence type="ECO:0000313" key="2">
    <source>
        <dbReference type="EMBL" id="MPC47522.1"/>
    </source>
</evidence>
<feature type="region of interest" description="Disordered" evidence="1">
    <location>
        <begin position="34"/>
        <end position="67"/>
    </location>
</feature>
<evidence type="ECO:0000256" key="1">
    <source>
        <dbReference type="SAM" id="MobiDB-lite"/>
    </source>
</evidence>
<name>A0A5B7FM57_PORTR</name>